<feature type="compositionally biased region" description="Basic and acidic residues" evidence="1">
    <location>
        <begin position="197"/>
        <end position="214"/>
    </location>
</feature>
<evidence type="ECO:0000313" key="3">
    <source>
        <dbReference type="Proteomes" id="UP000041254"/>
    </source>
</evidence>
<protein>
    <submittedName>
        <fullName evidence="2">Uncharacterized protein</fullName>
    </submittedName>
</protein>
<evidence type="ECO:0000313" key="2">
    <source>
        <dbReference type="EMBL" id="CEM28845.1"/>
    </source>
</evidence>
<dbReference type="VEuPathDB" id="CryptoDB:Vbra_9928"/>
<dbReference type="InParanoid" id="A0A0G4GGS2"/>
<feature type="region of interest" description="Disordered" evidence="1">
    <location>
        <begin position="81"/>
        <end position="110"/>
    </location>
</feature>
<dbReference type="AlphaFoldDB" id="A0A0G4GGS2"/>
<feature type="compositionally biased region" description="Basic residues" evidence="1">
    <location>
        <begin position="145"/>
        <end position="155"/>
    </location>
</feature>
<evidence type="ECO:0000256" key="1">
    <source>
        <dbReference type="SAM" id="MobiDB-lite"/>
    </source>
</evidence>
<feature type="region of interest" description="Disordered" evidence="1">
    <location>
        <begin position="185"/>
        <end position="239"/>
    </location>
</feature>
<dbReference type="Proteomes" id="UP000041254">
    <property type="component" value="Unassembled WGS sequence"/>
</dbReference>
<feature type="compositionally biased region" description="Pro residues" evidence="1">
    <location>
        <begin position="126"/>
        <end position="143"/>
    </location>
</feature>
<accession>A0A0G4GGS2</accession>
<organism evidence="2 3">
    <name type="scientific">Vitrella brassicaformis (strain CCMP3155)</name>
    <dbReference type="NCBI Taxonomy" id="1169540"/>
    <lineage>
        <taxon>Eukaryota</taxon>
        <taxon>Sar</taxon>
        <taxon>Alveolata</taxon>
        <taxon>Colpodellida</taxon>
        <taxon>Vitrellaceae</taxon>
        <taxon>Vitrella</taxon>
    </lineage>
</organism>
<feature type="region of interest" description="Disordered" evidence="1">
    <location>
        <begin position="123"/>
        <end position="163"/>
    </location>
</feature>
<dbReference type="EMBL" id="CDMY01000662">
    <property type="protein sequence ID" value="CEM28845.1"/>
    <property type="molecule type" value="Genomic_DNA"/>
</dbReference>
<proteinExistence type="predicted"/>
<reference evidence="2 3" key="1">
    <citation type="submission" date="2014-11" db="EMBL/GenBank/DDBJ databases">
        <authorList>
            <person name="Zhu J."/>
            <person name="Qi W."/>
            <person name="Song R."/>
        </authorList>
    </citation>
    <scope>NUCLEOTIDE SEQUENCE [LARGE SCALE GENOMIC DNA]</scope>
</reference>
<gene>
    <name evidence="2" type="ORF">Vbra_9928</name>
</gene>
<name>A0A0G4GGS2_VITBC</name>
<keyword evidence="3" id="KW-1185">Reference proteome</keyword>
<sequence length="239" mass="25920">MSLGGSGDVFLAEGPTQLASVLRLSPARAIWNIFSSQMRRIARAPPPKSAHKKVEMTAVAGAGTGGAQSARKLLQTSVANVDASAAEDKKASHYVRRRQSIERHSFLPSAKALRDTIRSLQTEPLQPQPGQPQPAPSPPPPPSNKHAHHRSRRRKSSGDITFTHSASDDLYSLFEHTPLGGLGGLMGLRGPAGEAHTVGDKGRTEGDRDRERRRPGLRNVTGRMRKRAHQPSVIFMHLP</sequence>